<protein>
    <recommendedName>
        <fullName evidence="3">Rho-binding antiterminator</fullName>
    </recommendedName>
</protein>
<dbReference type="SUPFAM" id="SSF101744">
    <property type="entry name" value="Rof/RNase P subunit-like"/>
    <property type="match status" value="1"/>
</dbReference>
<accession>A0A2Z2NV74</accession>
<dbReference type="OrthoDB" id="5344363at2"/>
<dbReference type="AlphaFoldDB" id="A0A2Z2NV74"/>
<name>A0A2Z2NV74_9GAMM</name>
<evidence type="ECO:0008006" key="3">
    <source>
        <dbReference type="Google" id="ProtNLM"/>
    </source>
</evidence>
<dbReference type="KEGG" id="gai:IMCC3135_17695"/>
<dbReference type="InterPro" id="IPR038626">
    <property type="entry name" value="Rof-like_sf"/>
</dbReference>
<organism evidence="1 2">
    <name type="scientific">Granulosicoccus antarcticus IMCC3135</name>
    <dbReference type="NCBI Taxonomy" id="1192854"/>
    <lineage>
        <taxon>Bacteria</taxon>
        <taxon>Pseudomonadati</taxon>
        <taxon>Pseudomonadota</taxon>
        <taxon>Gammaproteobacteria</taxon>
        <taxon>Chromatiales</taxon>
        <taxon>Granulosicoccaceae</taxon>
        <taxon>Granulosicoccus</taxon>
    </lineage>
</organism>
<dbReference type="Proteomes" id="UP000250079">
    <property type="component" value="Chromosome"/>
</dbReference>
<dbReference type="Gene3D" id="2.30.30.400">
    <property type="entry name" value="Rof-like"/>
    <property type="match status" value="1"/>
</dbReference>
<keyword evidence="2" id="KW-1185">Reference proteome</keyword>
<dbReference type="RefSeq" id="WP_088918776.1">
    <property type="nucleotide sequence ID" value="NZ_CP018632.1"/>
</dbReference>
<reference evidence="1 2" key="1">
    <citation type="submission" date="2016-12" db="EMBL/GenBank/DDBJ databases">
        <authorList>
            <person name="Song W.-J."/>
            <person name="Kurnit D.M."/>
        </authorList>
    </citation>
    <scope>NUCLEOTIDE SEQUENCE [LARGE SCALE GENOMIC DNA]</scope>
    <source>
        <strain evidence="1 2">IMCC3135</strain>
    </source>
</reference>
<dbReference type="Pfam" id="PF07073">
    <property type="entry name" value="ROF"/>
    <property type="match status" value="1"/>
</dbReference>
<proteinExistence type="predicted"/>
<evidence type="ECO:0000313" key="2">
    <source>
        <dbReference type="Proteomes" id="UP000250079"/>
    </source>
</evidence>
<dbReference type="InterPro" id="IPR009778">
    <property type="entry name" value="ROF"/>
</dbReference>
<gene>
    <name evidence="1" type="ORF">IMCC3135_17695</name>
</gene>
<sequence length="101" mass="11901">MKRPSCDRRHDIDVEPYTPINCSDYDYIELACLDRCEVDIVKHEGVVRGCAVTTEKDSNGEYLIVQLENDLRESIRLDQIKQIVVRSEPRRFEERTFKPRS</sequence>
<dbReference type="EMBL" id="CP018632">
    <property type="protein sequence ID" value="ASJ73618.1"/>
    <property type="molecule type" value="Genomic_DNA"/>
</dbReference>
<dbReference type="InterPro" id="IPR023534">
    <property type="entry name" value="Rof/RNase_P-like"/>
</dbReference>
<evidence type="ECO:0000313" key="1">
    <source>
        <dbReference type="EMBL" id="ASJ73618.1"/>
    </source>
</evidence>